<name>A0A6S7G4B0_PARCT</name>
<dbReference type="AlphaFoldDB" id="A0A6S7G4B0"/>
<organism evidence="2 3">
    <name type="scientific">Paramuricea clavata</name>
    <name type="common">Red gorgonian</name>
    <name type="synonym">Violescent sea-whip</name>
    <dbReference type="NCBI Taxonomy" id="317549"/>
    <lineage>
        <taxon>Eukaryota</taxon>
        <taxon>Metazoa</taxon>
        <taxon>Cnidaria</taxon>
        <taxon>Anthozoa</taxon>
        <taxon>Octocorallia</taxon>
        <taxon>Malacalcyonacea</taxon>
        <taxon>Plexauridae</taxon>
        <taxon>Paramuricea</taxon>
    </lineage>
</organism>
<evidence type="ECO:0000313" key="2">
    <source>
        <dbReference type="EMBL" id="CAB3987884.1"/>
    </source>
</evidence>
<reference evidence="2" key="1">
    <citation type="submission" date="2020-04" db="EMBL/GenBank/DDBJ databases">
        <authorList>
            <person name="Alioto T."/>
            <person name="Alioto T."/>
            <person name="Gomez Garrido J."/>
        </authorList>
    </citation>
    <scope>NUCLEOTIDE SEQUENCE</scope>
    <source>
        <strain evidence="2">A484AB</strain>
    </source>
</reference>
<feature type="region of interest" description="Disordered" evidence="1">
    <location>
        <begin position="122"/>
        <end position="164"/>
    </location>
</feature>
<gene>
    <name evidence="2" type="ORF">PACLA_8A055163</name>
</gene>
<evidence type="ECO:0000256" key="1">
    <source>
        <dbReference type="SAM" id="MobiDB-lite"/>
    </source>
</evidence>
<keyword evidence="3" id="KW-1185">Reference proteome</keyword>
<feature type="compositionally biased region" description="Basic and acidic residues" evidence="1">
    <location>
        <begin position="136"/>
        <end position="153"/>
    </location>
</feature>
<protein>
    <submittedName>
        <fullName evidence="2">Uncharacterized protein</fullName>
    </submittedName>
</protein>
<proteinExistence type="predicted"/>
<evidence type="ECO:0000313" key="3">
    <source>
        <dbReference type="Proteomes" id="UP001152795"/>
    </source>
</evidence>
<sequence>MTLLNGNRVKTQPAKKLLIDTLTKPASVLPNNNGEFKNFTFGIPQLQQDITTEIFADENQQENQNNKQTELNVDNFTPSELQNITAEIFGNEGITLEELNSSADMIGNIEFDTSLLQSDFDDNNNLATTQQPQQHRGKDVSMAKKIHDEEEKTNKRKRAEVQPRLSGRPTIRETLMKIDGEDDLEVLQLREAKLILVGTITDTFRKSKTVFTKCKGGDIIVNTQKQFLTYELFGDLRKKSLDIIKEQREILLKINAAEATMHNLMKKPM</sequence>
<feature type="compositionally biased region" description="Polar residues" evidence="1">
    <location>
        <begin position="123"/>
        <end position="134"/>
    </location>
</feature>
<dbReference type="EMBL" id="CACRXK020001248">
    <property type="protein sequence ID" value="CAB3987884.1"/>
    <property type="molecule type" value="Genomic_DNA"/>
</dbReference>
<comment type="caution">
    <text evidence="2">The sequence shown here is derived from an EMBL/GenBank/DDBJ whole genome shotgun (WGS) entry which is preliminary data.</text>
</comment>
<dbReference type="Proteomes" id="UP001152795">
    <property type="component" value="Unassembled WGS sequence"/>
</dbReference>
<accession>A0A6S7G4B0</accession>